<sequence>MFRSMKKDAVRHPFLMASNWFFVFYSKEWDWTLGFIQFF</sequence>
<reference evidence="1 2" key="1">
    <citation type="submission" date="2015-09" db="EMBL/GenBank/DDBJ databases">
        <title>Genome sequence of the marine flavobacterium Croceitalea dokdonensis DOKDO 023 that contains proton- and sodium-pumping rhodopsins.</title>
        <authorList>
            <person name="Kwon S.-K."/>
            <person name="Lee H.K."/>
            <person name="Kwak M.-J."/>
            <person name="Kim J.F."/>
        </authorList>
    </citation>
    <scope>NUCLEOTIDE SEQUENCE [LARGE SCALE GENOMIC DNA]</scope>
    <source>
        <strain evidence="1 2">DOKDO 023</strain>
    </source>
</reference>
<name>A0A0P7AZ28_9FLAO</name>
<protein>
    <submittedName>
        <fullName evidence="1">Uncharacterized protein</fullName>
    </submittedName>
</protein>
<dbReference type="Proteomes" id="UP000050280">
    <property type="component" value="Unassembled WGS sequence"/>
</dbReference>
<evidence type="ECO:0000313" key="2">
    <source>
        <dbReference type="Proteomes" id="UP000050280"/>
    </source>
</evidence>
<accession>A0A0P7AZ28</accession>
<dbReference type="AlphaFoldDB" id="A0A0P7AZ28"/>
<gene>
    <name evidence="1" type="ORF">I595_404</name>
</gene>
<organism evidence="1 2">
    <name type="scientific">Croceitalea dokdonensis DOKDO 023</name>
    <dbReference type="NCBI Taxonomy" id="1300341"/>
    <lineage>
        <taxon>Bacteria</taxon>
        <taxon>Pseudomonadati</taxon>
        <taxon>Bacteroidota</taxon>
        <taxon>Flavobacteriia</taxon>
        <taxon>Flavobacteriales</taxon>
        <taxon>Flavobacteriaceae</taxon>
        <taxon>Croceitalea</taxon>
    </lineage>
</organism>
<keyword evidence="2" id="KW-1185">Reference proteome</keyword>
<proteinExistence type="predicted"/>
<comment type="caution">
    <text evidence="1">The sequence shown here is derived from an EMBL/GenBank/DDBJ whole genome shotgun (WGS) entry which is preliminary data.</text>
</comment>
<evidence type="ECO:0000313" key="1">
    <source>
        <dbReference type="EMBL" id="KPM33501.1"/>
    </source>
</evidence>
<dbReference type="EMBL" id="LDJX01000001">
    <property type="protein sequence ID" value="KPM33501.1"/>
    <property type="molecule type" value="Genomic_DNA"/>
</dbReference>